<proteinExistence type="predicted"/>
<keyword evidence="3" id="KW-1185">Reference proteome</keyword>
<dbReference type="CDD" id="cd00038">
    <property type="entry name" value="CAP_ED"/>
    <property type="match status" value="1"/>
</dbReference>
<dbReference type="KEGG" id="fls:GLV81_00485"/>
<dbReference type="EMBL" id="CP046566">
    <property type="protein sequence ID" value="QGW26780.1"/>
    <property type="molecule type" value="Genomic_DNA"/>
</dbReference>
<dbReference type="InterPro" id="IPR000595">
    <property type="entry name" value="cNMP-bd_dom"/>
</dbReference>
<dbReference type="Proteomes" id="UP000426027">
    <property type="component" value="Chromosome"/>
</dbReference>
<name>A0A6I6G9R2_9BACT</name>
<accession>A0A6I6G9R2</accession>
<evidence type="ECO:0000259" key="1">
    <source>
        <dbReference type="PROSITE" id="PS50042"/>
    </source>
</evidence>
<feature type="domain" description="Cyclic nucleotide-binding" evidence="1">
    <location>
        <begin position="41"/>
        <end position="116"/>
    </location>
</feature>
<dbReference type="AlphaFoldDB" id="A0A6I6G9R2"/>
<gene>
    <name evidence="2" type="ORF">GLV81_00485</name>
</gene>
<reference evidence="2 3" key="1">
    <citation type="submission" date="2019-11" db="EMBL/GenBank/DDBJ databases">
        <authorList>
            <person name="Im W.T."/>
        </authorList>
    </citation>
    <scope>NUCLEOTIDE SEQUENCE [LARGE SCALE GENOMIC DNA]</scope>
    <source>
        <strain evidence="2 3">SB-02</strain>
    </source>
</reference>
<dbReference type="PROSITE" id="PS50042">
    <property type="entry name" value="CNMP_BINDING_3"/>
    <property type="match status" value="1"/>
</dbReference>
<organism evidence="2 3">
    <name type="scientific">Phnomibacter ginsenosidimutans</name>
    <dbReference type="NCBI Taxonomy" id="2676868"/>
    <lineage>
        <taxon>Bacteria</taxon>
        <taxon>Pseudomonadati</taxon>
        <taxon>Bacteroidota</taxon>
        <taxon>Chitinophagia</taxon>
        <taxon>Chitinophagales</taxon>
        <taxon>Chitinophagaceae</taxon>
        <taxon>Phnomibacter</taxon>
    </lineage>
</organism>
<dbReference type="Pfam" id="PF00027">
    <property type="entry name" value="cNMP_binding"/>
    <property type="match status" value="1"/>
</dbReference>
<dbReference type="Gene3D" id="2.60.120.10">
    <property type="entry name" value="Jelly Rolls"/>
    <property type="match status" value="1"/>
</dbReference>
<evidence type="ECO:0000313" key="2">
    <source>
        <dbReference type="EMBL" id="QGW26780.1"/>
    </source>
</evidence>
<protein>
    <submittedName>
        <fullName evidence="2">Cyclic nucleotide-binding domain-containing protein</fullName>
    </submittedName>
</protein>
<sequence length="191" mass="22645">MQPSTYILQQHIQRLHPLGEAPLQAMLQAWQYWHCTKEQPLLREGSVSDYLYFVEQGAVRIFYHKHGKDITEWLALDEQFFFSITSFFNRQPSKLIIHTLEPSLVWGMHHHQLMQLADEHHDIEKWLRKAVTGSLILSQQRMESIQFESAQERYQKLLQQFPDIITRVPGIYIASFLGITKETLSRIRSQR</sequence>
<evidence type="ECO:0000313" key="3">
    <source>
        <dbReference type="Proteomes" id="UP000426027"/>
    </source>
</evidence>
<dbReference type="SUPFAM" id="SSF51206">
    <property type="entry name" value="cAMP-binding domain-like"/>
    <property type="match status" value="1"/>
</dbReference>
<dbReference type="InterPro" id="IPR014710">
    <property type="entry name" value="RmlC-like_jellyroll"/>
</dbReference>
<dbReference type="RefSeq" id="WP_157475909.1">
    <property type="nucleotide sequence ID" value="NZ_CP046566.1"/>
</dbReference>
<dbReference type="InterPro" id="IPR018490">
    <property type="entry name" value="cNMP-bd_dom_sf"/>
</dbReference>